<keyword evidence="1" id="KW-1133">Transmembrane helix</keyword>
<evidence type="ECO:0000256" key="1">
    <source>
        <dbReference type="SAM" id="Phobius"/>
    </source>
</evidence>
<feature type="transmembrane region" description="Helical" evidence="1">
    <location>
        <begin position="77"/>
        <end position="96"/>
    </location>
</feature>
<accession>A0A7V2ZM68</accession>
<protein>
    <submittedName>
        <fullName evidence="2">DUF2721 domain-containing protein</fullName>
    </submittedName>
</protein>
<organism evidence="2">
    <name type="scientific">Ignavibacterium album</name>
    <dbReference type="NCBI Taxonomy" id="591197"/>
    <lineage>
        <taxon>Bacteria</taxon>
        <taxon>Pseudomonadati</taxon>
        <taxon>Ignavibacteriota</taxon>
        <taxon>Ignavibacteria</taxon>
        <taxon>Ignavibacteriales</taxon>
        <taxon>Ignavibacteriaceae</taxon>
        <taxon>Ignavibacterium</taxon>
    </lineage>
</organism>
<keyword evidence="1" id="KW-0812">Transmembrane</keyword>
<keyword evidence="1" id="KW-0472">Membrane</keyword>
<reference evidence="2" key="1">
    <citation type="journal article" date="2020" name="mSystems">
        <title>Genome- and Community-Level Interaction Insights into Carbon Utilization and Element Cycling Functions of Hydrothermarchaeota in Hydrothermal Sediment.</title>
        <authorList>
            <person name="Zhou Z."/>
            <person name="Liu Y."/>
            <person name="Xu W."/>
            <person name="Pan J."/>
            <person name="Luo Z.H."/>
            <person name="Li M."/>
        </authorList>
    </citation>
    <scope>NUCLEOTIDE SEQUENCE [LARGE SCALE GENOMIC DNA]</scope>
    <source>
        <strain evidence="2">SpSt-479</strain>
    </source>
</reference>
<evidence type="ECO:0000313" key="2">
    <source>
        <dbReference type="EMBL" id="HFI92490.1"/>
    </source>
</evidence>
<sequence length="146" mass="16281">MLAPGLMISACGLLLLGMNNKYSLVVNRIRLLNDERRKIVHKPDDKEFNYHENVRLASISKQLDALVYRVKLVRNAVLSYTIAVALFVLTSLAIGAEEIFSIARLSSAITIFFSLGMLSVLIGVVFAAYETVKGYEIVRFEVVAEE</sequence>
<dbReference type="AlphaFoldDB" id="A0A7V2ZM68"/>
<dbReference type="InterPro" id="IPR021279">
    <property type="entry name" value="DUF2721"/>
</dbReference>
<feature type="transmembrane region" description="Helical" evidence="1">
    <location>
        <begin position="108"/>
        <end position="129"/>
    </location>
</feature>
<proteinExistence type="predicted"/>
<gene>
    <name evidence="2" type="ORF">ENS31_13315</name>
</gene>
<dbReference type="Pfam" id="PF11026">
    <property type="entry name" value="DUF2721"/>
    <property type="match status" value="1"/>
</dbReference>
<name>A0A7V2ZM68_9BACT</name>
<dbReference type="EMBL" id="DSUJ01000011">
    <property type="protein sequence ID" value="HFI92490.1"/>
    <property type="molecule type" value="Genomic_DNA"/>
</dbReference>
<comment type="caution">
    <text evidence="2">The sequence shown here is derived from an EMBL/GenBank/DDBJ whole genome shotgun (WGS) entry which is preliminary data.</text>
</comment>